<proteinExistence type="predicted"/>
<dbReference type="AlphaFoldDB" id="A0A9W9J4L9"/>
<gene>
    <name evidence="2" type="ORF">N7472_008947</name>
</gene>
<keyword evidence="1" id="KW-0472">Membrane</keyword>
<dbReference type="Proteomes" id="UP001150879">
    <property type="component" value="Unassembled WGS sequence"/>
</dbReference>
<keyword evidence="1" id="KW-1133">Transmembrane helix</keyword>
<comment type="caution">
    <text evidence="2">The sequence shown here is derived from an EMBL/GenBank/DDBJ whole genome shotgun (WGS) entry which is preliminary data.</text>
</comment>
<reference evidence="2" key="2">
    <citation type="journal article" date="2023" name="IMA Fungus">
        <title>Comparative genomic study of the Penicillium genus elucidates a diverse pangenome and 15 lateral gene transfer events.</title>
        <authorList>
            <person name="Petersen C."/>
            <person name="Sorensen T."/>
            <person name="Nielsen M.R."/>
            <person name="Sondergaard T.E."/>
            <person name="Sorensen J.L."/>
            <person name="Fitzpatrick D.A."/>
            <person name="Frisvad J.C."/>
            <person name="Nielsen K.L."/>
        </authorList>
    </citation>
    <scope>NUCLEOTIDE SEQUENCE</scope>
    <source>
        <strain evidence="2">IBT 16849</strain>
    </source>
</reference>
<sequence>MPKSSIPQMQQLRSCKPCRQGMYNKQKYREAYFYCMKDCNPNVLPGSPTATPTNDAPGKAAILNAVMILVAVSAVILC</sequence>
<evidence type="ECO:0000256" key="1">
    <source>
        <dbReference type="SAM" id="Phobius"/>
    </source>
</evidence>
<evidence type="ECO:0000313" key="2">
    <source>
        <dbReference type="EMBL" id="KAJ5189933.1"/>
    </source>
</evidence>
<protein>
    <submittedName>
        <fullName evidence="2">Uncharacterized protein</fullName>
    </submittedName>
</protein>
<accession>A0A9W9J4L9</accession>
<organism evidence="2 3">
    <name type="scientific">Penicillium cf. griseofulvum</name>
    <dbReference type="NCBI Taxonomy" id="2972120"/>
    <lineage>
        <taxon>Eukaryota</taxon>
        <taxon>Fungi</taxon>
        <taxon>Dikarya</taxon>
        <taxon>Ascomycota</taxon>
        <taxon>Pezizomycotina</taxon>
        <taxon>Eurotiomycetes</taxon>
        <taxon>Eurotiomycetidae</taxon>
        <taxon>Eurotiales</taxon>
        <taxon>Aspergillaceae</taxon>
        <taxon>Penicillium</taxon>
    </lineage>
</organism>
<dbReference type="EMBL" id="JAPQKP010000005">
    <property type="protein sequence ID" value="KAJ5189933.1"/>
    <property type="molecule type" value="Genomic_DNA"/>
</dbReference>
<feature type="transmembrane region" description="Helical" evidence="1">
    <location>
        <begin position="60"/>
        <end position="77"/>
    </location>
</feature>
<reference evidence="2" key="1">
    <citation type="submission" date="2022-11" db="EMBL/GenBank/DDBJ databases">
        <authorList>
            <person name="Petersen C."/>
        </authorList>
    </citation>
    <scope>NUCLEOTIDE SEQUENCE</scope>
    <source>
        <strain evidence="2">IBT 16849</strain>
    </source>
</reference>
<evidence type="ECO:0000313" key="3">
    <source>
        <dbReference type="Proteomes" id="UP001150879"/>
    </source>
</evidence>
<keyword evidence="3" id="KW-1185">Reference proteome</keyword>
<name>A0A9W9J4L9_9EURO</name>
<keyword evidence="1" id="KW-0812">Transmembrane</keyword>